<sequence length="207" mass="23777">MARFHPIFSKVPQPSNSQLIRLNRLRIDRPDDADQRCFSQYEVRSKRISDIMAILTPLYDVTNLGQPDPGLLWVCLIERTFRKPADNRREAFSRYPNNMRTRSTEDNNKTNLPSMAAVAEPDFPTGGVRTLSDRVAMQCETVRFDVHVPGTIVRVPRVVKSSQLGLVRRHRAEEIGFERFLRQLPDAVQSPYVVVFIVQKTIPPFAD</sequence>
<protein>
    <submittedName>
        <fullName evidence="1">Uncharacterized protein</fullName>
    </submittedName>
</protein>
<name>A0A6H5GHF7_9HEMI</name>
<dbReference type="AlphaFoldDB" id="A0A6H5GHF7"/>
<gene>
    <name evidence="1" type="ORF">NTEN_LOCUS8249</name>
</gene>
<organism evidence="1 2">
    <name type="scientific">Nesidiocoris tenuis</name>
    <dbReference type="NCBI Taxonomy" id="355587"/>
    <lineage>
        <taxon>Eukaryota</taxon>
        <taxon>Metazoa</taxon>
        <taxon>Ecdysozoa</taxon>
        <taxon>Arthropoda</taxon>
        <taxon>Hexapoda</taxon>
        <taxon>Insecta</taxon>
        <taxon>Pterygota</taxon>
        <taxon>Neoptera</taxon>
        <taxon>Paraneoptera</taxon>
        <taxon>Hemiptera</taxon>
        <taxon>Heteroptera</taxon>
        <taxon>Panheteroptera</taxon>
        <taxon>Cimicomorpha</taxon>
        <taxon>Miridae</taxon>
        <taxon>Dicyphina</taxon>
        <taxon>Nesidiocoris</taxon>
    </lineage>
</organism>
<reference evidence="1 2" key="1">
    <citation type="submission" date="2020-02" db="EMBL/GenBank/DDBJ databases">
        <authorList>
            <person name="Ferguson B K."/>
        </authorList>
    </citation>
    <scope>NUCLEOTIDE SEQUENCE [LARGE SCALE GENOMIC DNA]</scope>
</reference>
<keyword evidence="2" id="KW-1185">Reference proteome</keyword>
<accession>A0A6H5GHF7</accession>
<dbReference type="Proteomes" id="UP000479000">
    <property type="component" value="Unassembled WGS sequence"/>
</dbReference>
<evidence type="ECO:0000313" key="2">
    <source>
        <dbReference type="Proteomes" id="UP000479000"/>
    </source>
</evidence>
<proteinExistence type="predicted"/>
<evidence type="ECO:0000313" key="1">
    <source>
        <dbReference type="EMBL" id="CAB0002462.1"/>
    </source>
</evidence>
<dbReference type="EMBL" id="CADCXU010012349">
    <property type="protein sequence ID" value="CAB0002462.1"/>
    <property type="molecule type" value="Genomic_DNA"/>
</dbReference>